<protein>
    <submittedName>
        <fullName evidence="3">BON domain-containing protein</fullName>
    </submittedName>
</protein>
<dbReference type="PANTHER" id="PTHR34606:SF15">
    <property type="entry name" value="BON DOMAIN-CONTAINING PROTEIN"/>
    <property type="match status" value="1"/>
</dbReference>
<dbReference type="Proteomes" id="UP000295129">
    <property type="component" value="Unassembled WGS sequence"/>
</dbReference>
<dbReference type="AlphaFoldDB" id="A0A4R6ECN4"/>
<evidence type="ECO:0000256" key="1">
    <source>
        <dbReference type="SAM" id="MobiDB-lite"/>
    </source>
</evidence>
<dbReference type="PROSITE" id="PS50914">
    <property type="entry name" value="BON"/>
    <property type="match status" value="1"/>
</dbReference>
<evidence type="ECO:0000313" key="4">
    <source>
        <dbReference type="Proteomes" id="UP000295129"/>
    </source>
</evidence>
<accession>A0A4R6ECN4</accession>
<reference evidence="3 4" key="1">
    <citation type="submission" date="2019-03" db="EMBL/GenBank/DDBJ databases">
        <title>Genomic Encyclopedia of Type Strains, Phase IV (KMG-IV): sequencing the most valuable type-strain genomes for metagenomic binning, comparative biology and taxonomic classification.</title>
        <authorList>
            <person name="Goeker M."/>
        </authorList>
    </citation>
    <scope>NUCLEOTIDE SEQUENCE [LARGE SCALE GENOMIC DNA]</scope>
    <source>
        <strain evidence="3 4">DSM 12121</strain>
    </source>
</reference>
<dbReference type="InterPro" id="IPR051686">
    <property type="entry name" value="Lipoprotein_DolP"/>
</dbReference>
<comment type="caution">
    <text evidence="3">The sequence shown here is derived from an EMBL/GenBank/DDBJ whole genome shotgun (WGS) entry which is preliminary data.</text>
</comment>
<proteinExistence type="predicted"/>
<evidence type="ECO:0000313" key="3">
    <source>
        <dbReference type="EMBL" id="TDN55915.1"/>
    </source>
</evidence>
<feature type="domain" description="BON" evidence="2">
    <location>
        <begin position="93"/>
        <end position="160"/>
    </location>
</feature>
<dbReference type="InterPro" id="IPR007055">
    <property type="entry name" value="BON_dom"/>
</dbReference>
<sequence>MNSMSPPISLGAAAAASLAGFHGAGALPPLLAVVRGDLPARGGTARRPRPARLFVTLFAVFSLALAGCGDKIQTEEGPTSVSETSRPTPEPVNDDVLRARVNAALGADSRVQASAITVTVARGQVTLDGLVPADQITRADAIAREVAGVEEVINALRPAMPAS</sequence>
<organism evidence="3 4">
    <name type="scientific">Azoarcus indigens</name>
    <dbReference type="NCBI Taxonomy" id="29545"/>
    <lineage>
        <taxon>Bacteria</taxon>
        <taxon>Pseudomonadati</taxon>
        <taxon>Pseudomonadota</taxon>
        <taxon>Betaproteobacteria</taxon>
        <taxon>Rhodocyclales</taxon>
        <taxon>Zoogloeaceae</taxon>
        <taxon>Azoarcus</taxon>
    </lineage>
</organism>
<dbReference type="Pfam" id="PF04972">
    <property type="entry name" value="BON"/>
    <property type="match status" value="1"/>
</dbReference>
<dbReference type="EMBL" id="SNVV01000003">
    <property type="protein sequence ID" value="TDN55915.1"/>
    <property type="molecule type" value="Genomic_DNA"/>
</dbReference>
<dbReference type="PANTHER" id="PTHR34606">
    <property type="entry name" value="BON DOMAIN-CONTAINING PROTEIN"/>
    <property type="match status" value="1"/>
</dbReference>
<evidence type="ECO:0000259" key="2">
    <source>
        <dbReference type="PROSITE" id="PS50914"/>
    </source>
</evidence>
<feature type="compositionally biased region" description="Polar residues" evidence="1">
    <location>
        <begin position="76"/>
        <end position="87"/>
    </location>
</feature>
<name>A0A4R6ECN4_9RHOO</name>
<dbReference type="Gene3D" id="3.30.1340.30">
    <property type="match status" value="1"/>
</dbReference>
<feature type="region of interest" description="Disordered" evidence="1">
    <location>
        <begin position="72"/>
        <end position="93"/>
    </location>
</feature>
<gene>
    <name evidence="3" type="ORF">C7389_103253</name>
</gene>
<keyword evidence="4" id="KW-1185">Reference proteome</keyword>